<feature type="transmembrane region" description="Helical" evidence="1">
    <location>
        <begin position="552"/>
        <end position="575"/>
    </location>
</feature>
<dbReference type="AlphaFoldDB" id="A0A177BEH8"/>
<keyword evidence="1" id="KW-0472">Membrane</keyword>
<keyword evidence="1" id="KW-1133">Transmembrane helix</keyword>
<protein>
    <submittedName>
        <fullName evidence="2">Uncharacterized protein</fullName>
    </submittedName>
</protein>
<dbReference type="InterPro" id="IPR015943">
    <property type="entry name" value="WD40/YVTN_repeat-like_dom_sf"/>
</dbReference>
<sequence>MSSQEARRGAYGYTTLLILCGWTLVSCPEKYNINLDPIEYSSTNEIIHSVVFIEKLNVFIITQRNKINILNKDTLKTEKEIEWVSSPEDVSNCLWRNGNQMKNCYNDVLFALDYPNQDKIILCGTCSMKPMCVVLNYAQLTSKLIIIDKDFSNVNILTKRFYESYTWTFIERSKDKRVYIYTRWFNRKNIMYAFEISDNNSHFKPSLLYQRRTVSKSLHVYSFSKNNSIFLIYVIGNSNMNLEYFLQMTNLTSKFNKLKKIVVVYKTRQFKNFEILNVLEYKDSLLILIKIHQETLKSKRFICYLDLDKFKVSQLNSEKNNNIPCLIIYESSVKLQFMRYIIYDEIFNMIKVYILSTCSNVQKNITKLILNRIQLSECKKKFMFYSYTFINSTGVLDLNLHVSQFRKNLYSEYLFFPNLILKYEVNLSQKNKKRIGTNLTFSINVNKTNSKCNTIIPDNNVSNFNNLLFKLSNFKSRFIKEIKNVTIPTTIASKNNTKNLKKFNSTLAPIQSFNNLTRDLKSLKMGKHWKRNSVKKDKSEILKSDCIETHKFNYIVICFVFLFGCIMGIMLKMMINIQIRNSKKRSKKFYINENQQESIITTKRMSPLGQLHTLKREATDLIQRTLKPRNLNRYNIDSTCSQSTDSFNNI</sequence>
<keyword evidence="3" id="KW-1185">Reference proteome</keyword>
<dbReference type="OrthoDB" id="9988752at2759"/>
<gene>
    <name evidence="2" type="ORF">A3Q56_00275</name>
</gene>
<evidence type="ECO:0000313" key="3">
    <source>
        <dbReference type="Proteomes" id="UP000078046"/>
    </source>
</evidence>
<evidence type="ECO:0000313" key="2">
    <source>
        <dbReference type="EMBL" id="OAF71954.1"/>
    </source>
</evidence>
<reference evidence="2 3" key="1">
    <citation type="submission" date="2016-04" db="EMBL/GenBank/DDBJ databases">
        <title>The genome of Intoshia linei affirms orthonectids as highly simplified spiralians.</title>
        <authorList>
            <person name="Mikhailov K.V."/>
            <person name="Slusarev G.S."/>
            <person name="Nikitin M.A."/>
            <person name="Logacheva M.D."/>
            <person name="Penin A."/>
            <person name="Aleoshin V."/>
            <person name="Panchin Y.V."/>
        </authorList>
    </citation>
    <scope>NUCLEOTIDE SEQUENCE [LARGE SCALE GENOMIC DNA]</scope>
    <source>
        <strain evidence="2">Intl2013</strain>
        <tissue evidence="2">Whole animal</tissue>
    </source>
</reference>
<dbReference type="Gene3D" id="2.130.10.10">
    <property type="entry name" value="YVTN repeat-like/Quinoprotein amine dehydrogenase"/>
    <property type="match status" value="1"/>
</dbReference>
<dbReference type="EMBL" id="LWCA01000013">
    <property type="protein sequence ID" value="OAF71954.1"/>
    <property type="molecule type" value="Genomic_DNA"/>
</dbReference>
<keyword evidence="1" id="KW-0812">Transmembrane</keyword>
<evidence type="ECO:0000256" key="1">
    <source>
        <dbReference type="SAM" id="Phobius"/>
    </source>
</evidence>
<proteinExistence type="predicted"/>
<dbReference type="InterPro" id="IPR036352">
    <property type="entry name" value="Semap_dom_sf"/>
</dbReference>
<dbReference type="PROSITE" id="PS51257">
    <property type="entry name" value="PROKAR_LIPOPROTEIN"/>
    <property type="match status" value="1"/>
</dbReference>
<comment type="caution">
    <text evidence="2">The sequence shown here is derived from an EMBL/GenBank/DDBJ whole genome shotgun (WGS) entry which is preliminary data.</text>
</comment>
<name>A0A177BEH8_9BILA</name>
<organism evidence="2 3">
    <name type="scientific">Intoshia linei</name>
    <dbReference type="NCBI Taxonomy" id="1819745"/>
    <lineage>
        <taxon>Eukaryota</taxon>
        <taxon>Metazoa</taxon>
        <taxon>Spiralia</taxon>
        <taxon>Lophotrochozoa</taxon>
        <taxon>Mesozoa</taxon>
        <taxon>Orthonectida</taxon>
        <taxon>Rhopaluridae</taxon>
        <taxon>Intoshia</taxon>
    </lineage>
</organism>
<accession>A0A177BEH8</accession>
<dbReference type="Proteomes" id="UP000078046">
    <property type="component" value="Unassembled WGS sequence"/>
</dbReference>
<dbReference type="SUPFAM" id="SSF101912">
    <property type="entry name" value="Sema domain"/>
    <property type="match status" value="1"/>
</dbReference>